<dbReference type="PANTHER" id="PTHR33927:SF1">
    <property type="entry name" value="TRANSMEMBRANE PROTEIN"/>
    <property type="match status" value="1"/>
</dbReference>
<feature type="transmembrane region" description="Helical" evidence="1">
    <location>
        <begin position="254"/>
        <end position="276"/>
    </location>
</feature>
<proteinExistence type="predicted"/>
<reference evidence="3" key="2">
    <citation type="submission" date="2015-01" db="EMBL/GenBank/DDBJ databases">
        <title>Evolutionary Origins and Diversification of the Mycorrhizal Mutualists.</title>
        <authorList>
            <consortium name="DOE Joint Genome Institute"/>
            <consortium name="Mycorrhizal Genomics Consortium"/>
            <person name="Kohler A."/>
            <person name="Kuo A."/>
            <person name="Nagy L.G."/>
            <person name="Floudas D."/>
            <person name="Copeland A."/>
            <person name="Barry K.W."/>
            <person name="Cichocki N."/>
            <person name="Veneault-Fourrey C."/>
            <person name="LaButti K."/>
            <person name="Lindquist E.A."/>
            <person name="Lipzen A."/>
            <person name="Lundell T."/>
            <person name="Morin E."/>
            <person name="Murat C."/>
            <person name="Riley R."/>
            <person name="Ohm R."/>
            <person name="Sun H."/>
            <person name="Tunlid A."/>
            <person name="Henrissat B."/>
            <person name="Grigoriev I.V."/>
            <person name="Hibbett D.S."/>
            <person name="Martin F."/>
        </authorList>
    </citation>
    <scope>NUCLEOTIDE SEQUENCE [LARGE SCALE GENOMIC DNA]</scope>
    <source>
        <strain evidence="3">h7</strain>
    </source>
</reference>
<keyword evidence="1" id="KW-1133">Transmembrane helix</keyword>
<keyword evidence="1" id="KW-0812">Transmembrane</keyword>
<dbReference type="PANTHER" id="PTHR33927">
    <property type="entry name" value="TRANSMEMBRANE PROTEIN"/>
    <property type="match status" value="1"/>
</dbReference>
<name>A0A0C3BUA7_HEBCY</name>
<keyword evidence="3" id="KW-1185">Reference proteome</keyword>
<dbReference type="Proteomes" id="UP000053424">
    <property type="component" value="Unassembled WGS sequence"/>
</dbReference>
<feature type="transmembrane region" description="Helical" evidence="1">
    <location>
        <begin position="330"/>
        <end position="347"/>
    </location>
</feature>
<feature type="transmembrane region" description="Helical" evidence="1">
    <location>
        <begin position="171"/>
        <end position="187"/>
    </location>
</feature>
<evidence type="ECO:0008006" key="4">
    <source>
        <dbReference type="Google" id="ProtNLM"/>
    </source>
</evidence>
<evidence type="ECO:0000313" key="3">
    <source>
        <dbReference type="Proteomes" id="UP000053424"/>
    </source>
</evidence>
<evidence type="ECO:0000313" key="2">
    <source>
        <dbReference type="EMBL" id="KIM40275.1"/>
    </source>
</evidence>
<dbReference type="HOGENOM" id="CLU_005562_0_1_1"/>
<feature type="transmembrane region" description="Helical" evidence="1">
    <location>
        <begin position="291"/>
        <end position="310"/>
    </location>
</feature>
<organism evidence="2 3">
    <name type="scientific">Hebeloma cylindrosporum</name>
    <dbReference type="NCBI Taxonomy" id="76867"/>
    <lineage>
        <taxon>Eukaryota</taxon>
        <taxon>Fungi</taxon>
        <taxon>Dikarya</taxon>
        <taxon>Basidiomycota</taxon>
        <taxon>Agaricomycotina</taxon>
        <taxon>Agaricomycetes</taxon>
        <taxon>Agaricomycetidae</taxon>
        <taxon>Agaricales</taxon>
        <taxon>Agaricineae</taxon>
        <taxon>Hymenogastraceae</taxon>
        <taxon>Hebeloma</taxon>
    </lineage>
</organism>
<feature type="transmembrane region" description="Helical" evidence="1">
    <location>
        <begin position="145"/>
        <end position="165"/>
    </location>
</feature>
<gene>
    <name evidence="2" type="ORF">M413DRAFT_28769</name>
</gene>
<dbReference type="EMBL" id="KN831783">
    <property type="protein sequence ID" value="KIM40275.1"/>
    <property type="molecule type" value="Genomic_DNA"/>
</dbReference>
<protein>
    <recommendedName>
        <fullName evidence="4">Non-ribosomal peptide synthetase</fullName>
    </recommendedName>
</protein>
<dbReference type="InterPro" id="IPR052979">
    <property type="entry name" value="Adenylate-forming_domain"/>
</dbReference>
<dbReference type="AlphaFoldDB" id="A0A0C3BUA7"/>
<reference evidence="2 3" key="1">
    <citation type="submission" date="2014-04" db="EMBL/GenBank/DDBJ databases">
        <authorList>
            <consortium name="DOE Joint Genome Institute"/>
            <person name="Kuo A."/>
            <person name="Gay G."/>
            <person name="Dore J."/>
            <person name="Kohler A."/>
            <person name="Nagy L.G."/>
            <person name="Floudas D."/>
            <person name="Copeland A."/>
            <person name="Barry K.W."/>
            <person name="Cichocki N."/>
            <person name="Veneault-Fourrey C."/>
            <person name="LaButti K."/>
            <person name="Lindquist E.A."/>
            <person name="Lipzen A."/>
            <person name="Lundell T."/>
            <person name="Morin E."/>
            <person name="Murat C."/>
            <person name="Sun H."/>
            <person name="Tunlid A."/>
            <person name="Henrissat B."/>
            <person name="Grigoriev I.V."/>
            <person name="Hibbett D.S."/>
            <person name="Martin F."/>
            <person name="Nordberg H.P."/>
            <person name="Cantor M.N."/>
            <person name="Hua S.X."/>
        </authorList>
    </citation>
    <scope>NUCLEOTIDE SEQUENCE [LARGE SCALE GENOMIC DNA]</scope>
    <source>
        <strain evidence="3">h7</strain>
    </source>
</reference>
<accession>A0A0C3BUA7</accession>
<dbReference type="STRING" id="686832.A0A0C3BUA7"/>
<keyword evidence="1" id="KW-0472">Membrane</keyword>
<sequence length="555" mass="62921">MLSPPSVDDAEKGVVDQERTYPGPVALRFVHPAPSHNTMQPLYSPPAPHIGVKLKKPRPMPRATAAEPLEIALQIKRLVPSHNATQALSSMPTPQLTVKLKKPRPVHRVTLKEVSKHLPPPRKQMQKRASRWIRFQLWFNTYRKFFLFVMALNLVGIALAIFNIWTYPRRYTGAFVLGNLLVAILMRNELFGRFLYLLVNTLFAKWTPLSFRLGCTSVLQHLGGIHSGCATSGFLWLIFRVATLLIHNRNNYDVLLVTGVLTNVIIGITIASAFPWVRNNHHNVFERHHRFMGWLGLLSTWAFVVLGDNYDLETRTWNPNSLHILKQQDFWFASGMTIFVVIPWFTIREVKVDIEIPSPKVAIIRFERGMQQGLLARISRGPIMEYHAFGIVSEGVHAKEHYLICGVQGDFTRSLVDNPPTHLWTRQLKFAGVSNSSTLYKRGIRVCTGTGLGAALSTCLQSPDWYLIWIGSDQEKTFGPTISGLIKRNLGPERVTLWDSRARGGRPDAMKLIKEAYYSWGAEVVFITSNFQGNREMMEGCKEAAIPAFGTLWDF</sequence>
<dbReference type="OrthoDB" id="3142841at2759"/>
<feature type="transmembrane region" description="Helical" evidence="1">
    <location>
        <begin position="223"/>
        <end position="242"/>
    </location>
</feature>
<evidence type="ECO:0000256" key="1">
    <source>
        <dbReference type="SAM" id="Phobius"/>
    </source>
</evidence>